<dbReference type="GO" id="GO:0005524">
    <property type="term" value="F:ATP binding"/>
    <property type="evidence" value="ECO:0007669"/>
    <property type="project" value="UniProtKB-KW"/>
</dbReference>
<dbReference type="Pfam" id="PF00664">
    <property type="entry name" value="ABC_membrane"/>
    <property type="match status" value="1"/>
</dbReference>
<dbReference type="InterPro" id="IPR044726">
    <property type="entry name" value="ABCC_6TM_D2"/>
</dbReference>
<evidence type="ECO:0000256" key="6">
    <source>
        <dbReference type="ARBA" id="ARBA00022741"/>
    </source>
</evidence>
<evidence type="ECO:0000256" key="11">
    <source>
        <dbReference type="SAM" id="Phobius"/>
    </source>
</evidence>
<dbReference type="FunFam" id="1.20.1560.10:FF:000002">
    <property type="entry name" value="ABC transporter C family member 5"/>
    <property type="match status" value="1"/>
</dbReference>
<dbReference type="OMA" id="ESTIWEV"/>
<evidence type="ECO:0000313" key="14">
    <source>
        <dbReference type="EnsemblPlants" id="TraesCS7D02G117000.1"/>
    </source>
</evidence>
<dbReference type="CDD" id="cd18580">
    <property type="entry name" value="ABC_6TM_ABCC_D2"/>
    <property type="match status" value="1"/>
</dbReference>
<keyword evidence="10 11" id="KW-0472">Membrane</keyword>
<dbReference type="InterPro" id="IPR003593">
    <property type="entry name" value="AAA+_ATPase"/>
</dbReference>
<dbReference type="OrthoDB" id="6500128at2759"/>
<dbReference type="GO" id="GO:0016887">
    <property type="term" value="F:ATP hydrolysis activity"/>
    <property type="evidence" value="ECO:0007669"/>
    <property type="project" value="InterPro"/>
</dbReference>
<dbReference type="GO" id="GO:0016020">
    <property type="term" value="C:membrane"/>
    <property type="evidence" value="ECO:0007669"/>
    <property type="project" value="UniProtKB-SubCell"/>
</dbReference>
<evidence type="ECO:0000256" key="4">
    <source>
        <dbReference type="ARBA" id="ARBA00022692"/>
    </source>
</evidence>
<dbReference type="STRING" id="4565.A0A3B6TED7"/>
<dbReference type="SUPFAM" id="SSF90123">
    <property type="entry name" value="ABC transporter transmembrane region"/>
    <property type="match status" value="1"/>
</dbReference>
<evidence type="ECO:0000313" key="15">
    <source>
        <dbReference type="Proteomes" id="UP000019116"/>
    </source>
</evidence>
<dbReference type="CDD" id="cd03244">
    <property type="entry name" value="ABCC_MRP_domain2"/>
    <property type="match status" value="1"/>
</dbReference>
<proteinExistence type="inferred from homology"/>
<comment type="subcellular location">
    <subcellularLocation>
        <location evidence="1">Membrane</location>
        <topology evidence="1">Multi-pass membrane protein</topology>
    </subcellularLocation>
</comment>
<dbReference type="GO" id="GO:0140359">
    <property type="term" value="F:ABC-type transporter activity"/>
    <property type="evidence" value="ECO:0000318"/>
    <property type="project" value="GO_Central"/>
</dbReference>
<dbReference type="SMR" id="A0A3B6TED7"/>
<name>A0A3B6TED7_WHEAT</name>
<evidence type="ECO:0000256" key="2">
    <source>
        <dbReference type="ARBA" id="ARBA00009726"/>
    </source>
</evidence>
<evidence type="ECO:0000259" key="13">
    <source>
        <dbReference type="PROSITE" id="PS50929"/>
    </source>
</evidence>
<dbReference type="InterPro" id="IPR011527">
    <property type="entry name" value="ABC1_TM_dom"/>
</dbReference>
<sequence length="479" mass="53392">MSFFDSTPVGRVLSRVSSDLSIIDLDLPFAFVFSLGDTLNAYSNLGVLVVATWEVLFVSVPMIVLAIRLQRYYLASAKELMRINGTTKSALVNHLGESISGAITIRAFGEEDRFFAKNLDLVDKNASPYFCNFAATEWLIQRLEIMSASVLSFSAFVMALLPQGTFSPGFVGMVLSYGLSLNVSFVCSIQNQCNLANQIISVERVNQYMDIQSEATEVVEENRPLQDWPQDGYVELRDLKIRYRKDTPLVLHGITCKFQGGDKIGVVGRTGSGKTTLIGALFRLVEPDEGKIIIDSMDIGTIGLHDLRSRLGIIPQDPTLFHGTIRYNLDLLGQFSDLEIWEVLGKCQLLEAVQEKGHGLDSLVVEDGSNWSMGQRQLFCLGRALLRRCRILVLDEATASIDNATDVVLQKTIRTEFKYCTVITVAHRIPTVMDCDMILALRDGRVAEYDNPAKLMETEGSLFRELVKEYRSHTSNTNI</sequence>
<keyword evidence="5" id="KW-0677">Repeat</keyword>
<comment type="similarity">
    <text evidence="2">Belongs to the ABC transporter superfamily. ABCC family. Conjugate transporter (TC 3.A.1.208) subfamily.</text>
</comment>
<feature type="domain" description="ABC transporter" evidence="12">
    <location>
        <begin position="236"/>
        <end position="468"/>
    </location>
</feature>
<feature type="domain" description="ABC transmembrane type-1" evidence="13">
    <location>
        <begin position="1"/>
        <end position="181"/>
    </location>
</feature>
<keyword evidence="3" id="KW-0813">Transport</keyword>
<dbReference type="InterPro" id="IPR036640">
    <property type="entry name" value="ABC1_TM_sf"/>
</dbReference>
<dbReference type="InterPro" id="IPR027417">
    <property type="entry name" value="P-loop_NTPase"/>
</dbReference>
<evidence type="ECO:0000256" key="3">
    <source>
        <dbReference type="ARBA" id="ARBA00022448"/>
    </source>
</evidence>
<evidence type="ECO:0000256" key="5">
    <source>
        <dbReference type="ARBA" id="ARBA00022737"/>
    </source>
</evidence>
<keyword evidence="15" id="KW-1185">Reference proteome</keyword>
<organism evidence="14">
    <name type="scientific">Triticum aestivum</name>
    <name type="common">Wheat</name>
    <dbReference type="NCBI Taxonomy" id="4565"/>
    <lineage>
        <taxon>Eukaryota</taxon>
        <taxon>Viridiplantae</taxon>
        <taxon>Streptophyta</taxon>
        <taxon>Embryophyta</taxon>
        <taxon>Tracheophyta</taxon>
        <taxon>Spermatophyta</taxon>
        <taxon>Magnoliopsida</taxon>
        <taxon>Liliopsida</taxon>
        <taxon>Poales</taxon>
        <taxon>Poaceae</taxon>
        <taxon>BOP clade</taxon>
        <taxon>Pooideae</taxon>
        <taxon>Triticodae</taxon>
        <taxon>Triticeae</taxon>
        <taxon>Triticinae</taxon>
        <taxon>Triticum</taxon>
    </lineage>
</organism>
<keyword evidence="9 11" id="KW-1133">Transmembrane helix</keyword>
<reference evidence="14" key="2">
    <citation type="submission" date="2018-10" db="UniProtKB">
        <authorList>
            <consortium name="EnsemblPlants"/>
        </authorList>
    </citation>
    <scope>IDENTIFICATION</scope>
</reference>
<dbReference type="InterPro" id="IPR050173">
    <property type="entry name" value="ABC_transporter_C-like"/>
</dbReference>
<feature type="transmembrane region" description="Helical" evidence="11">
    <location>
        <begin position="45"/>
        <end position="67"/>
    </location>
</feature>
<dbReference type="SMART" id="SM00382">
    <property type="entry name" value="AAA"/>
    <property type="match status" value="1"/>
</dbReference>
<feature type="transmembrane region" description="Helical" evidence="11">
    <location>
        <begin position="145"/>
        <end position="164"/>
    </location>
</feature>
<dbReference type="Gramene" id="TraesCS7D03G0262500.1">
    <property type="protein sequence ID" value="TraesCS7D03G0262500.1.CDS"/>
    <property type="gene ID" value="TraesCS7D03G0262500"/>
</dbReference>
<dbReference type="Gene3D" id="3.40.50.300">
    <property type="entry name" value="P-loop containing nucleotide triphosphate hydrolases"/>
    <property type="match status" value="1"/>
</dbReference>
<dbReference type="Gene3D" id="1.20.1560.10">
    <property type="entry name" value="ABC transporter type 1, transmembrane domain"/>
    <property type="match status" value="1"/>
</dbReference>
<evidence type="ECO:0000256" key="9">
    <source>
        <dbReference type="ARBA" id="ARBA00022989"/>
    </source>
</evidence>
<evidence type="ECO:0000256" key="10">
    <source>
        <dbReference type="ARBA" id="ARBA00023136"/>
    </source>
</evidence>
<reference evidence="14" key="1">
    <citation type="submission" date="2018-08" db="EMBL/GenBank/DDBJ databases">
        <authorList>
            <person name="Rossello M."/>
        </authorList>
    </citation>
    <scope>NUCLEOTIDE SEQUENCE [LARGE SCALE GENOMIC DNA]</scope>
    <source>
        <strain evidence="14">cv. Chinese Spring</strain>
    </source>
</reference>
<accession>A0A3B6TED7</accession>
<keyword evidence="8" id="KW-1278">Translocase</keyword>
<keyword evidence="4 11" id="KW-0812">Transmembrane</keyword>
<dbReference type="InterPro" id="IPR003439">
    <property type="entry name" value="ABC_transporter-like_ATP-bd"/>
</dbReference>
<evidence type="ECO:0000256" key="7">
    <source>
        <dbReference type="ARBA" id="ARBA00022840"/>
    </source>
</evidence>
<dbReference type="Proteomes" id="UP000019116">
    <property type="component" value="Chromosome 7D"/>
</dbReference>
<keyword evidence="6" id="KW-0547">Nucleotide-binding</keyword>
<dbReference type="PROSITE" id="PS50893">
    <property type="entry name" value="ABC_TRANSPORTER_2"/>
    <property type="match status" value="1"/>
</dbReference>
<dbReference type="GO" id="GO:0055085">
    <property type="term" value="P:transmembrane transport"/>
    <property type="evidence" value="ECO:0000318"/>
    <property type="project" value="GO_Central"/>
</dbReference>
<dbReference type="Gramene" id="TraesCS7D02G117000.1">
    <property type="protein sequence ID" value="TraesCS7D02G117000.1"/>
    <property type="gene ID" value="TraesCS7D02G117000"/>
</dbReference>
<evidence type="ECO:0000256" key="1">
    <source>
        <dbReference type="ARBA" id="ARBA00004141"/>
    </source>
</evidence>
<dbReference type="EnsemblPlants" id="TraesCS7D02G117000.1">
    <property type="protein sequence ID" value="TraesCS7D02G117000.1"/>
    <property type="gene ID" value="TraesCS7D02G117000"/>
</dbReference>
<dbReference type="FunFam" id="3.40.50.300:FF:000169">
    <property type="entry name" value="ABC transporter C family member 3"/>
    <property type="match status" value="1"/>
</dbReference>
<dbReference type="Pfam" id="PF00005">
    <property type="entry name" value="ABC_tran"/>
    <property type="match status" value="1"/>
</dbReference>
<keyword evidence="7" id="KW-0067">ATP-binding</keyword>
<dbReference type="PROSITE" id="PS50929">
    <property type="entry name" value="ABC_TM1F"/>
    <property type="match status" value="1"/>
</dbReference>
<dbReference type="PANTHER" id="PTHR24223:SF369">
    <property type="entry name" value="ABC TRANSPORTER C FAMILY MEMBER 10"/>
    <property type="match status" value="1"/>
</dbReference>
<dbReference type="PANTHER" id="PTHR24223">
    <property type="entry name" value="ATP-BINDING CASSETTE SUB-FAMILY C"/>
    <property type="match status" value="1"/>
</dbReference>
<dbReference type="SUPFAM" id="SSF52540">
    <property type="entry name" value="P-loop containing nucleoside triphosphate hydrolases"/>
    <property type="match status" value="1"/>
</dbReference>
<evidence type="ECO:0000259" key="12">
    <source>
        <dbReference type="PROSITE" id="PS50893"/>
    </source>
</evidence>
<dbReference type="AlphaFoldDB" id="A0A3B6TED7"/>
<evidence type="ECO:0000256" key="8">
    <source>
        <dbReference type="ARBA" id="ARBA00022967"/>
    </source>
</evidence>
<protein>
    <submittedName>
        <fullName evidence="14">Uncharacterized protein</fullName>
    </submittedName>
</protein>